<dbReference type="Proteomes" id="UP000287853">
    <property type="component" value="Unassembled WGS sequence"/>
</dbReference>
<dbReference type="AlphaFoldDB" id="A0A3S3QHC8"/>
<evidence type="ECO:0000313" key="2">
    <source>
        <dbReference type="Proteomes" id="UP000287853"/>
    </source>
</evidence>
<accession>A0A3S3QHC8</accession>
<gene>
    <name evidence="1" type="ORF">H206_06349</name>
</gene>
<organism evidence="1 2">
    <name type="scientific">Candidatus Electrothrix aarhusensis</name>
    <dbReference type="NCBI Taxonomy" id="1859131"/>
    <lineage>
        <taxon>Bacteria</taxon>
        <taxon>Pseudomonadati</taxon>
        <taxon>Thermodesulfobacteriota</taxon>
        <taxon>Desulfobulbia</taxon>
        <taxon>Desulfobulbales</taxon>
        <taxon>Desulfobulbaceae</taxon>
        <taxon>Candidatus Electrothrix</taxon>
    </lineage>
</organism>
<dbReference type="EMBL" id="MTKO01000033">
    <property type="protein sequence ID" value="RWX47535.1"/>
    <property type="molecule type" value="Genomic_DNA"/>
</dbReference>
<reference evidence="1 2" key="1">
    <citation type="submission" date="2017-01" db="EMBL/GenBank/DDBJ databases">
        <title>The cable genome- insights into the physiology and evolution of filamentous bacteria capable of sulfide oxidation via long distance electron transfer.</title>
        <authorList>
            <person name="Schreiber L."/>
            <person name="Bjerg J.T."/>
            <person name="Boggild A."/>
            <person name="Van De Vossenberg J."/>
            <person name="Meysman F."/>
            <person name="Nielsen L.P."/>
            <person name="Schramm A."/>
            <person name="Kjeldsen K.U."/>
        </authorList>
    </citation>
    <scope>NUCLEOTIDE SEQUENCE [LARGE SCALE GENOMIC DNA]</scope>
    <source>
        <strain evidence="1">MCF</strain>
    </source>
</reference>
<sequence>MPGLMNHAIEAFSQEILFNPGGDAHIVQGKLGHKGMVGLIHAAPLEIIANPAGNLFAKLQLFSLGKELAQAGIIRRLLLK</sequence>
<protein>
    <submittedName>
        <fullName evidence="1">Uncharacterized protein</fullName>
    </submittedName>
</protein>
<name>A0A3S3QHC8_9BACT</name>
<proteinExistence type="predicted"/>
<evidence type="ECO:0000313" key="1">
    <source>
        <dbReference type="EMBL" id="RWX47535.1"/>
    </source>
</evidence>
<keyword evidence="2" id="KW-1185">Reference proteome</keyword>
<comment type="caution">
    <text evidence="1">The sequence shown here is derived from an EMBL/GenBank/DDBJ whole genome shotgun (WGS) entry which is preliminary data.</text>
</comment>